<name>A0A3G1KT67_FORW1</name>
<accession>A0A3G1KT67</accession>
<keyword evidence="3" id="KW-1185">Reference proteome</keyword>
<dbReference type="OrthoDB" id="9789943at2"/>
<feature type="compositionally biased region" description="Polar residues" evidence="1">
    <location>
        <begin position="20"/>
        <end position="36"/>
    </location>
</feature>
<organism evidence="2 3">
    <name type="scientific">Formimonas warabiya</name>
    <dbReference type="NCBI Taxonomy" id="1761012"/>
    <lineage>
        <taxon>Bacteria</taxon>
        <taxon>Bacillati</taxon>
        <taxon>Bacillota</taxon>
        <taxon>Clostridia</taxon>
        <taxon>Eubacteriales</taxon>
        <taxon>Peptococcaceae</taxon>
        <taxon>Candidatus Formimonas</taxon>
    </lineage>
</organism>
<dbReference type="KEGG" id="fwa:DCMF_13385"/>
<dbReference type="AlphaFoldDB" id="A0A3G1KT67"/>
<gene>
    <name evidence="2" type="ORF">DCMF_13385</name>
</gene>
<reference evidence="2 3" key="1">
    <citation type="submission" date="2016-10" db="EMBL/GenBank/DDBJ databases">
        <title>Complete Genome Sequence of Peptococcaceae strain DCMF.</title>
        <authorList>
            <person name="Edwards R.J."/>
            <person name="Holland S.I."/>
            <person name="Deshpande N.P."/>
            <person name="Wong Y.K."/>
            <person name="Ertan H."/>
            <person name="Manefield M."/>
            <person name="Russell T.L."/>
            <person name="Lee M.J."/>
        </authorList>
    </citation>
    <scope>NUCLEOTIDE SEQUENCE [LARGE SCALE GENOMIC DNA]</scope>
    <source>
        <strain evidence="2 3">DCMF</strain>
    </source>
</reference>
<protein>
    <submittedName>
        <fullName evidence="2">Uncharacterized protein</fullName>
    </submittedName>
</protein>
<feature type="region of interest" description="Disordered" evidence="1">
    <location>
        <begin position="17"/>
        <end position="51"/>
    </location>
</feature>
<evidence type="ECO:0000313" key="3">
    <source>
        <dbReference type="Proteomes" id="UP000323521"/>
    </source>
</evidence>
<dbReference type="RefSeq" id="WP_148134875.1">
    <property type="nucleotide sequence ID" value="NZ_CP017634.1"/>
</dbReference>
<evidence type="ECO:0000256" key="1">
    <source>
        <dbReference type="SAM" id="MobiDB-lite"/>
    </source>
</evidence>
<evidence type="ECO:0000313" key="2">
    <source>
        <dbReference type="EMBL" id="ATW25620.1"/>
    </source>
</evidence>
<dbReference type="EMBL" id="CP017634">
    <property type="protein sequence ID" value="ATW25620.1"/>
    <property type="molecule type" value="Genomic_DNA"/>
</dbReference>
<dbReference type="Proteomes" id="UP000323521">
    <property type="component" value="Chromosome"/>
</dbReference>
<proteinExistence type="predicted"/>
<sequence length="343" mass="39433">MSENIGNFNQLLENAGGINGQENNIPLTTKPSTDVVETQKKEESAPSIPKRTTKERNMALYDGMAKSAKESEALEAGILERAFDLRHRMARVYGSEGEGYVYAAFIQEQATKEGNLLLLVEYPDGTLSKPINVPQDGLFDKSNYFTIHEAGSPIWLKNAKCLEVLRKFCEGDMDIDYVTLYCTLRKHYKELPVGKIQEKYTLPEAYKLIVRVAESLRDINDVNHEDFIPFDCEDYVLNTKAFERVAYEAGYKPRELLKLLAVHDILRADEGEKLRYQKSKRIPGAKDPKRFYVFKHETEIKAMVREQQDMQIKVIPSEQRPDVCTYKKSYPANPFKNRSNKKR</sequence>